<dbReference type="EMBL" id="BAAAPC010000016">
    <property type="protein sequence ID" value="GAA2005618.1"/>
    <property type="molecule type" value="Genomic_DNA"/>
</dbReference>
<sequence>MRLVFTHADEATFAVYRERFVERAVDFARRTGRDLTPAALRVVLDYKYGEPDAGGDGLLARWHTWDVAALFMDWVRRRGGTAPPTAEEVGAAVRVWWSMLADHGWLDPRCSHADDLHTAVEAFVVSRRAAFDQPVLFAGPGRHGYRQRAARLPTAEQLAESIRAVPAFRRDEEGGGAEPARDRTFEASAWVPRAAMQLWREFYEAISEDLAERLYLADPETFEKEYGVAPDAFVEGVVSVLFEERRPVGISFIARSIVRTYQQATDDELLDDGAPMPPDASATLLMAVHVVLDDLQRLGAVARAEPGTGGCVEAGGVFELTAIGEWAAYERLTAAGHALRTYNALMAEEAEVLVERAASGAPGTVADLDAWIAARGTKRAMRDLVDVARRTDDCLHRALVASVTTRHPHAAASAYGRLVDDPDFGARARMWLHDRGLGTAGALRPGDRAWVATDQIAEMIRLHLMTDDRARAVSAPRSIDGVSFFDVMAAIEHPQAVSVLHWFELNHPDRAARLRARDALGRLSPARHGQCTAHADHGSSVRLRADGPGSRHGAMVPRVRGVM</sequence>
<organism evidence="2 3">
    <name type="scientific">Nocardiopsis rhodophaea</name>
    <dbReference type="NCBI Taxonomy" id="280238"/>
    <lineage>
        <taxon>Bacteria</taxon>
        <taxon>Bacillati</taxon>
        <taxon>Actinomycetota</taxon>
        <taxon>Actinomycetes</taxon>
        <taxon>Streptosporangiales</taxon>
        <taxon>Nocardiopsidaceae</taxon>
        <taxon>Nocardiopsis</taxon>
    </lineage>
</organism>
<dbReference type="RefSeq" id="WP_344102747.1">
    <property type="nucleotide sequence ID" value="NZ_BAAAPC010000016.1"/>
</dbReference>
<evidence type="ECO:0000313" key="3">
    <source>
        <dbReference type="Proteomes" id="UP001501585"/>
    </source>
</evidence>
<feature type="compositionally biased region" description="Basic and acidic residues" evidence="1">
    <location>
        <begin position="534"/>
        <end position="545"/>
    </location>
</feature>
<evidence type="ECO:0000313" key="2">
    <source>
        <dbReference type="EMBL" id="GAA2005618.1"/>
    </source>
</evidence>
<gene>
    <name evidence="2" type="ORF">GCM10009799_36370</name>
</gene>
<proteinExistence type="predicted"/>
<feature type="region of interest" description="Disordered" evidence="1">
    <location>
        <begin position="527"/>
        <end position="553"/>
    </location>
</feature>
<name>A0ABP5EW18_9ACTN</name>
<comment type="caution">
    <text evidence="2">The sequence shown here is derived from an EMBL/GenBank/DDBJ whole genome shotgun (WGS) entry which is preliminary data.</text>
</comment>
<protein>
    <submittedName>
        <fullName evidence="2">Uncharacterized protein</fullName>
    </submittedName>
</protein>
<reference evidence="3" key="1">
    <citation type="journal article" date="2019" name="Int. J. Syst. Evol. Microbiol.">
        <title>The Global Catalogue of Microorganisms (GCM) 10K type strain sequencing project: providing services to taxonomists for standard genome sequencing and annotation.</title>
        <authorList>
            <consortium name="The Broad Institute Genomics Platform"/>
            <consortium name="The Broad Institute Genome Sequencing Center for Infectious Disease"/>
            <person name="Wu L."/>
            <person name="Ma J."/>
        </authorList>
    </citation>
    <scope>NUCLEOTIDE SEQUENCE [LARGE SCALE GENOMIC DNA]</scope>
    <source>
        <strain evidence="3">JCM 15313</strain>
    </source>
</reference>
<dbReference type="Proteomes" id="UP001501585">
    <property type="component" value="Unassembled WGS sequence"/>
</dbReference>
<evidence type="ECO:0000256" key="1">
    <source>
        <dbReference type="SAM" id="MobiDB-lite"/>
    </source>
</evidence>
<keyword evidence="3" id="KW-1185">Reference proteome</keyword>
<accession>A0ABP5EW18</accession>